<dbReference type="PANTHER" id="PTHR36765">
    <property type="entry name" value="EXPRESSED PROTEIN"/>
    <property type="match status" value="1"/>
</dbReference>
<feature type="region of interest" description="Disordered" evidence="1">
    <location>
        <begin position="1"/>
        <end position="40"/>
    </location>
</feature>
<feature type="compositionally biased region" description="Basic and acidic residues" evidence="1">
    <location>
        <begin position="1"/>
        <end position="28"/>
    </location>
</feature>
<dbReference type="AlphaFoldDB" id="A0A4S4DBL5"/>
<dbReference type="EMBL" id="SDRB02011816">
    <property type="protein sequence ID" value="THF99957.1"/>
    <property type="molecule type" value="Genomic_DNA"/>
</dbReference>
<protein>
    <submittedName>
        <fullName evidence="2">Uncharacterized protein</fullName>
    </submittedName>
</protein>
<name>A0A4S4DBL5_CAMSN</name>
<evidence type="ECO:0000313" key="2">
    <source>
        <dbReference type="EMBL" id="THF99957.1"/>
    </source>
</evidence>
<dbReference type="Proteomes" id="UP000306102">
    <property type="component" value="Unassembled WGS sequence"/>
</dbReference>
<organism evidence="2 3">
    <name type="scientific">Camellia sinensis var. sinensis</name>
    <name type="common">China tea</name>
    <dbReference type="NCBI Taxonomy" id="542762"/>
    <lineage>
        <taxon>Eukaryota</taxon>
        <taxon>Viridiplantae</taxon>
        <taxon>Streptophyta</taxon>
        <taxon>Embryophyta</taxon>
        <taxon>Tracheophyta</taxon>
        <taxon>Spermatophyta</taxon>
        <taxon>Magnoliopsida</taxon>
        <taxon>eudicotyledons</taxon>
        <taxon>Gunneridae</taxon>
        <taxon>Pentapetalae</taxon>
        <taxon>asterids</taxon>
        <taxon>Ericales</taxon>
        <taxon>Theaceae</taxon>
        <taxon>Camellia</taxon>
    </lineage>
</organism>
<gene>
    <name evidence="2" type="ORF">TEA_023282</name>
</gene>
<accession>A0A4S4DBL5</accession>
<dbReference type="PANTHER" id="PTHR36765:SF1">
    <property type="entry name" value="EXPRESSED PROTEIN"/>
    <property type="match status" value="1"/>
</dbReference>
<comment type="caution">
    <text evidence="2">The sequence shown here is derived from an EMBL/GenBank/DDBJ whole genome shotgun (WGS) entry which is preliminary data.</text>
</comment>
<keyword evidence="3" id="KW-1185">Reference proteome</keyword>
<sequence length="256" mass="29016">MKHTRYEDYINKEELGAKKHRAPVGEKLTKRKRGKDNKTEAKHLEAQEILDDILEKTIEIVQEPIHDDAMINDNGVRLFKHAPPGIVFDHIGSYNDRSWLSSTLPAVIVAQKILDDILEKTIEIVQEPIHVLDDDAMINDNGIRLFKHAPPGIVFDHIGELQRPTKKPRILPGRKIDENSKMFKSQLQSVAVDGTDIIAAARDAYQKSLAKLEAKDAAAKAAAKREEERVAQLKKIRGERWLPSIARDMRVKFKGC</sequence>
<reference evidence="2 3" key="1">
    <citation type="journal article" date="2018" name="Proc. Natl. Acad. Sci. U.S.A.">
        <title>Draft genome sequence of Camellia sinensis var. sinensis provides insights into the evolution of the tea genome and tea quality.</title>
        <authorList>
            <person name="Wei C."/>
            <person name="Yang H."/>
            <person name="Wang S."/>
            <person name="Zhao J."/>
            <person name="Liu C."/>
            <person name="Gao L."/>
            <person name="Xia E."/>
            <person name="Lu Y."/>
            <person name="Tai Y."/>
            <person name="She G."/>
            <person name="Sun J."/>
            <person name="Cao H."/>
            <person name="Tong W."/>
            <person name="Gao Q."/>
            <person name="Li Y."/>
            <person name="Deng W."/>
            <person name="Jiang X."/>
            <person name="Wang W."/>
            <person name="Chen Q."/>
            <person name="Zhang S."/>
            <person name="Li H."/>
            <person name="Wu J."/>
            <person name="Wang P."/>
            <person name="Li P."/>
            <person name="Shi C."/>
            <person name="Zheng F."/>
            <person name="Jian J."/>
            <person name="Huang B."/>
            <person name="Shan D."/>
            <person name="Shi M."/>
            <person name="Fang C."/>
            <person name="Yue Y."/>
            <person name="Li F."/>
            <person name="Li D."/>
            <person name="Wei S."/>
            <person name="Han B."/>
            <person name="Jiang C."/>
            <person name="Yin Y."/>
            <person name="Xia T."/>
            <person name="Zhang Z."/>
            <person name="Bennetzen J.L."/>
            <person name="Zhao S."/>
            <person name="Wan X."/>
        </authorList>
    </citation>
    <scope>NUCLEOTIDE SEQUENCE [LARGE SCALE GENOMIC DNA]</scope>
    <source>
        <strain evidence="3">cv. Shuchazao</strain>
        <tissue evidence="2">Leaf</tissue>
    </source>
</reference>
<proteinExistence type="predicted"/>
<evidence type="ECO:0000256" key="1">
    <source>
        <dbReference type="SAM" id="MobiDB-lite"/>
    </source>
</evidence>
<evidence type="ECO:0000313" key="3">
    <source>
        <dbReference type="Proteomes" id="UP000306102"/>
    </source>
</evidence>